<sequence>MKNNKFLLIGLIAMIIIIDVNLLFGSNRLSAHAKFWILLISSVAELCSIFAMAVFKPSMQNLKEPFGLKAKFYSIVLFLATTLYTIGIWNMTPATPNLVKETLLGTAIIIQLSLLVYFCLKKTKEFPDERFYSNLAISASLMFVIALAVLIMIAFYIQFVGSLSLLPGYIYILIGLLLLMFALAYYYFEERR</sequence>
<organism evidence="2 3">
    <name type="scientific">Streptococcus bovimastitidis</name>
    <dbReference type="NCBI Taxonomy" id="1856638"/>
    <lineage>
        <taxon>Bacteria</taxon>
        <taxon>Bacillati</taxon>
        <taxon>Bacillota</taxon>
        <taxon>Bacilli</taxon>
        <taxon>Lactobacillales</taxon>
        <taxon>Streptococcaceae</taxon>
        <taxon>Streptococcus</taxon>
    </lineage>
</organism>
<reference evidence="3" key="1">
    <citation type="submission" date="2016-06" db="EMBL/GenBank/DDBJ databases">
        <authorList>
            <person name="de Vries S.P.W."/>
            <person name="Hadjirin N.F."/>
            <person name="Lay E.M."/>
            <person name="Zadoks R.N."/>
            <person name="Peacock S.J."/>
            <person name="Parkhill J."/>
            <person name="Grant A.J."/>
            <person name="Mcdougall S."/>
            <person name="Holmes M.A."/>
        </authorList>
    </citation>
    <scope>NUCLEOTIDE SEQUENCE [LARGE SCALE GENOMIC DNA]</scope>
    <source>
        <strain evidence="3">NZ1587</strain>
    </source>
</reference>
<feature type="transmembrane region" description="Helical" evidence="1">
    <location>
        <begin position="169"/>
        <end position="188"/>
    </location>
</feature>
<feature type="transmembrane region" description="Helical" evidence="1">
    <location>
        <begin position="7"/>
        <end position="24"/>
    </location>
</feature>
<feature type="transmembrane region" description="Helical" evidence="1">
    <location>
        <begin position="75"/>
        <end position="91"/>
    </location>
</feature>
<feature type="transmembrane region" description="Helical" evidence="1">
    <location>
        <begin position="132"/>
        <end position="157"/>
    </location>
</feature>
<keyword evidence="1" id="KW-1133">Transmembrane helix</keyword>
<gene>
    <name evidence="2" type="ORF">A9Q68_06875</name>
</gene>
<feature type="transmembrane region" description="Helical" evidence="1">
    <location>
        <begin position="36"/>
        <end position="55"/>
    </location>
</feature>
<accession>A0A1L8MLZ6</accession>
<keyword evidence="1" id="KW-0472">Membrane</keyword>
<evidence type="ECO:0000256" key="1">
    <source>
        <dbReference type="SAM" id="Phobius"/>
    </source>
</evidence>
<protein>
    <recommendedName>
        <fullName evidence="4">DUF3796 domain-containing protein</fullName>
    </recommendedName>
</protein>
<dbReference type="Proteomes" id="UP000182015">
    <property type="component" value="Unassembled WGS sequence"/>
</dbReference>
<name>A0A1L8MLZ6_9STRE</name>
<dbReference type="RefSeq" id="WP_071793959.1">
    <property type="nucleotide sequence ID" value="NZ_LZDD01000002.1"/>
</dbReference>
<evidence type="ECO:0008006" key="4">
    <source>
        <dbReference type="Google" id="ProtNLM"/>
    </source>
</evidence>
<evidence type="ECO:0000313" key="3">
    <source>
        <dbReference type="Proteomes" id="UP000182015"/>
    </source>
</evidence>
<keyword evidence="1" id="KW-0812">Transmembrane</keyword>
<proteinExistence type="predicted"/>
<comment type="caution">
    <text evidence="2">The sequence shown here is derived from an EMBL/GenBank/DDBJ whole genome shotgun (WGS) entry which is preliminary data.</text>
</comment>
<evidence type="ECO:0000313" key="2">
    <source>
        <dbReference type="EMBL" id="OJF71705.1"/>
    </source>
</evidence>
<keyword evidence="3" id="KW-1185">Reference proteome</keyword>
<dbReference type="OrthoDB" id="2217499at2"/>
<dbReference type="STRING" id="1856638.A9Q68_06875"/>
<feature type="transmembrane region" description="Helical" evidence="1">
    <location>
        <begin position="103"/>
        <end position="120"/>
    </location>
</feature>
<dbReference type="AlphaFoldDB" id="A0A1L8MLZ6"/>
<dbReference type="EMBL" id="LZDD01000002">
    <property type="protein sequence ID" value="OJF71705.1"/>
    <property type="molecule type" value="Genomic_DNA"/>
</dbReference>